<protein>
    <submittedName>
        <fullName evidence="2">Uncharacterized protein</fullName>
    </submittedName>
</protein>
<organism evidence="2 3">
    <name type="scientific">Pleuronectes platessa</name>
    <name type="common">European plaice</name>
    <dbReference type="NCBI Taxonomy" id="8262"/>
    <lineage>
        <taxon>Eukaryota</taxon>
        <taxon>Metazoa</taxon>
        <taxon>Chordata</taxon>
        <taxon>Craniata</taxon>
        <taxon>Vertebrata</taxon>
        <taxon>Euteleostomi</taxon>
        <taxon>Actinopterygii</taxon>
        <taxon>Neopterygii</taxon>
        <taxon>Teleostei</taxon>
        <taxon>Neoteleostei</taxon>
        <taxon>Acanthomorphata</taxon>
        <taxon>Carangaria</taxon>
        <taxon>Pleuronectiformes</taxon>
        <taxon>Pleuronectoidei</taxon>
        <taxon>Pleuronectidae</taxon>
        <taxon>Pleuronectes</taxon>
    </lineage>
</organism>
<dbReference type="Proteomes" id="UP001153269">
    <property type="component" value="Unassembled WGS sequence"/>
</dbReference>
<evidence type="ECO:0000313" key="2">
    <source>
        <dbReference type="EMBL" id="CAB1446790.1"/>
    </source>
</evidence>
<feature type="region of interest" description="Disordered" evidence="1">
    <location>
        <begin position="227"/>
        <end position="261"/>
    </location>
</feature>
<feature type="region of interest" description="Disordered" evidence="1">
    <location>
        <begin position="15"/>
        <end position="39"/>
    </location>
</feature>
<reference evidence="2" key="1">
    <citation type="submission" date="2020-03" db="EMBL/GenBank/DDBJ databases">
        <authorList>
            <person name="Weist P."/>
        </authorList>
    </citation>
    <scope>NUCLEOTIDE SEQUENCE</scope>
</reference>
<proteinExistence type="predicted"/>
<dbReference type="AlphaFoldDB" id="A0A9N7V6T3"/>
<evidence type="ECO:0000313" key="3">
    <source>
        <dbReference type="Proteomes" id="UP001153269"/>
    </source>
</evidence>
<keyword evidence="3" id="KW-1185">Reference proteome</keyword>
<comment type="caution">
    <text evidence="2">The sequence shown here is derived from an EMBL/GenBank/DDBJ whole genome shotgun (WGS) entry which is preliminary data.</text>
</comment>
<sequence>MEYGMGHSCITIACGSPPGKQQRSGREAEPAVGQSVPGLPAGVVGSGSRLLGDGLVPGCTQAAHCEAGDATADFTHLRAGHVSPAQGSPRLQDCGLPESGTGSGAEEHTQDYDPANCVLPPNRLPKVWPKPSSHRTKQRVPTQVYGLRWTTGETTIEKNKKRGGITGRKVLPRVQHCHHPPITTASLETQCNPHLCPPKLTAPAKKVLPNADRENGWPPLRLATNTFRQDEGVVNYPASEEPRPQPSQQLPPPHPTTPPRS</sequence>
<accession>A0A9N7V6T3</accession>
<feature type="compositionally biased region" description="Pro residues" evidence="1">
    <location>
        <begin position="249"/>
        <end position="261"/>
    </location>
</feature>
<dbReference type="EMBL" id="CADEAL010003926">
    <property type="protein sequence ID" value="CAB1446790.1"/>
    <property type="molecule type" value="Genomic_DNA"/>
</dbReference>
<name>A0A9N7V6T3_PLEPL</name>
<evidence type="ECO:0000256" key="1">
    <source>
        <dbReference type="SAM" id="MobiDB-lite"/>
    </source>
</evidence>
<gene>
    <name evidence="2" type="ORF">PLEPLA_LOCUS34513</name>
</gene>